<evidence type="ECO:0000313" key="2">
    <source>
        <dbReference type="EMBL" id="CAB1426795.1"/>
    </source>
</evidence>
<evidence type="ECO:0000256" key="1">
    <source>
        <dbReference type="SAM" id="MobiDB-lite"/>
    </source>
</evidence>
<sequence length="153" mass="17112">MVSEPVTPNARDVCAERTALSRTAHIPATDCLPSYRVQDQQVQEQLHPCGCHPAELCSTSYHCAAHLLPHHHRPFFRRNPQPPASSAPPKFQSSLTGGLQRDVTFVSPAASFHPPKALNMRSQHTEGSPPIVATTLPRKTELTNRLRDRWRDR</sequence>
<comment type="caution">
    <text evidence="2">The sequence shown here is derived from an EMBL/GenBank/DDBJ whole genome shotgun (WGS) entry which is preliminary data.</text>
</comment>
<protein>
    <submittedName>
        <fullName evidence="2">Uncharacterized protein</fullName>
    </submittedName>
</protein>
<dbReference type="Proteomes" id="UP001153269">
    <property type="component" value="Unassembled WGS sequence"/>
</dbReference>
<accession>A0A9N7YCU4</accession>
<feature type="region of interest" description="Disordered" evidence="1">
    <location>
        <begin position="76"/>
        <end position="98"/>
    </location>
</feature>
<proteinExistence type="predicted"/>
<name>A0A9N7YCU4_PLEPL</name>
<organism evidence="2 3">
    <name type="scientific">Pleuronectes platessa</name>
    <name type="common">European plaice</name>
    <dbReference type="NCBI Taxonomy" id="8262"/>
    <lineage>
        <taxon>Eukaryota</taxon>
        <taxon>Metazoa</taxon>
        <taxon>Chordata</taxon>
        <taxon>Craniata</taxon>
        <taxon>Vertebrata</taxon>
        <taxon>Euteleostomi</taxon>
        <taxon>Actinopterygii</taxon>
        <taxon>Neopterygii</taxon>
        <taxon>Teleostei</taxon>
        <taxon>Neoteleostei</taxon>
        <taxon>Acanthomorphata</taxon>
        <taxon>Carangaria</taxon>
        <taxon>Pleuronectiformes</taxon>
        <taxon>Pleuronectoidei</taxon>
        <taxon>Pleuronectidae</taxon>
        <taxon>Pleuronectes</taxon>
    </lineage>
</organism>
<dbReference type="EMBL" id="CADEAL010000916">
    <property type="protein sequence ID" value="CAB1426795.1"/>
    <property type="molecule type" value="Genomic_DNA"/>
</dbReference>
<keyword evidence="3" id="KW-1185">Reference proteome</keyword>
<reference evidence="2" key="1">
    <citation type="submission" date="2020-03" db="EMBL/GenBank/DDBJ databases">
        <authorList>
            <person name="Weist P."/>
        </authorList>
    </citation>
    <scope>NUCLEOTIDE SEQUENCE</scope>
</reference>
<evidence type="ECO:0000313" key="3">
    <source>
        <dbReference type="Proteomes" id="UP001153269"/>
    </source>
</evidence>
<gene>
    <name evidence="2" type="ORF">PLEPLA_LOCUS14733</name>
</gene>
<dbReference type="AlphaFoldDB" id="A0A9N7YCU4"/>
<feature type="region of interest" description="Disordered" evidence="1">
    <location>
        <begin position="114"/>
        <end position="133"/>
    </location>
</feature>